<dbReference type="SUPFAM" id="SSF51556">
    <property type="entry name" value="Metallo-dependent hydrolases"/>
    <property type="match status" value="1"/>
</dbReference>
<dbReference type="HOGENOM" id="CLU_2407528_0_0_5"/>
<comment type="catalytic activity">
    <reaction evidence="1">
        <text>D-glucuronate = D-fructuronate</text>
        <dbReference type="Rhea" id="RHEA:13049"/>
        <dbReference type="ChEBI" id="CHEBI:58720"/>
        <dbReference type="ChEBI" id="CHEBI:59863"/>
        <dbReference type="EC" id="5.3.1.12"/>
    </reaction>
</comment>
<evidence type="ECO:0000313" key="7">
    <source>
        <dbReference type="EMBL" id="ACD73901.1"/>
    </source>
</evidence>
<sequence>MAPLAGHYPALKLGPAWWFFDSPEGILRYRKLTTETAGFYNTVGFNDDTRAYLSIPARHDMARRVDCAYLAGLVADHRLEEDEAYEVAHDLAYRLAKQTYKL</sequence>
<dbReference type="Proteomes" id="UP000002565">
    <property type="component" value="Chromosome 2"/>
</dbReference>
<dbReference type="Pfam" id="PF02614">
    <property type="entry name" value="UxaC"/>
    <property type="match status" value="1"/>
</dbReference>
<evidence type="ECO:0000256" key="6">
    <source>
        <dbReference type="ARBA" id="ARBA00023235"/>
    </source>
</evidence>
<dbReference type="KEGG" id="bmc:BAbS19_II04000"/>
<dbReference type="UniPathway" id="UPA00246"/>
<dbReference type="AlphaFoldDB" id="A0A0F6AU95"/>
<evidence type="ECO:0000256" key="3">
    <source>
        <dbReference type="ARBA" id="ARBA00008397"/>
    </source>
</evidence>
<dbReference type="EMBL" id="CP000888">
    <property type="protein sequence ID" value="ACD73901.1"/>
    <property type="molecule type" value="Genomic_DNA"/>
</dbReference>
<comment type="similarity">
    <text evidence="3">Belongs to the metallo-dependent hydrolases superfamily. Uronate isomerase family.</text>
</comment>
<dbReference type="Gene3D" id="3.20.20.140">
    <property type="entry name" value="Metal-dependent hydrolases"/>
    <property type="match status" value="1"/>
</dbReference>
<reference evidence="7 8" key="1">
    <citation type="journal article" date="2008" name="PLoS ONE">
        <title>Genome sequence of Brucella abortus vaccine strain S19 compared to virulent strains yields candidate virulence genes.</title>
        <authorList>
            <person name="Crasta O.R."/>
            <person name="Folkerts O."/>
            <person name="Fei Z."/>
            <person name="Mane S.P."/>
            <person name="Evans C."/>
            <person name="Martino-Catt S."/>
            <person name="Bricker B."/>
            <person name="Yu G."/>
            <person name="Du L."/>
            <person name="Sobral B.W."/>
        </authorList>
    </citation>
    <scope>NUCLEOTIDE SEQUENCE [LARGE SCALE GENOMIC DNA]</scope>
    <source>
        <strain evidence="7 8">S19</strain>
    </source>
</reference>
<accession>A0A0F6AU95</accession>
<dbReference type="InterPro" id="IPR032466">
    <property type="entry name" value="Metal_Hydrolase"/>
</dbReference>
<dbReference type="GO" id="GO:0008880">
    <property type="term" value="F:glucuronate isomerase activity"/>
    <property type="evidence" value="ECO:0007669"/>
    <property type="project" value="UniProtKB-EC"/>
</dbReference>
<name>A0A0F6AU95_BRUA1</name>
<evidence type="ECO:0000256" key="4">
    <source>
        <dbReference type="ARBA" id="ARBA00012546"/>
    </source>
</evidence>
<protein>
    <recommendedName>
        <fullName evidence="5">Uronate isomerase</fullName>
        <ecNumber evidence="4">5.3.1.12</ecNumber>
    </recommendedName>
</protein>
<proteinExistence type="inferred from homology"/>
<dbReference type="PANTHER" id="PTHR30068">
    <property type="entry name" value="URONATE ISOMERASE"/>
    <property type="match status" value="1"/>
</dbReference>
<comment type="pathway">
    <text evidence="2">Carbohydrate metabolism; pentose and glucuronate interconversion.</text>
</comment>
<organism evidence="7 8">
    <name type="scientific">Brucella abortus (strain S19)</name>
    <dbReference type="NCBI Taxonomy" id="430066"/>
    <lineage>
        <taxon>Bacteria</taxon>
        <taxon>Pseudomonadati</taxon>
        <taxon>Pseudomonadota</taxon>
        <taxon>Alphaproteobacteria</taxon>
        <taxon>Hyphomicrobiales</taxon>
        <taxon>Brucellaceae</taxon>
        <taxon>Brucella/Ochrobactrum group</taxon>
        <taxon>Brucella</taxon>
    </lineage>
</organism>
<dbReference type="InterPro" id="IPR003766">
    <property type="entry name" value="Uronate_isomerase"/>
</dbReference>
<dbReference type="PANTHER" id="PTHR30068:SF4">
    <property type="entry name" value="URONATE ISOMERASE"/>
    <property type="match status" value="1"/>
</dbReference>
<evidence type="ECO:0000256" key="1">
    <source>
        <dbReference type="ARBA" id="ARBA00001165"/>
    </source>
</evidence>
<dbReference type="EC" id="5.3.1.12" evidence="4"/>
<evidence type="ECO:0000256" key="2">
    <source>
        <dbReference type="ARBA" id="ARBA00004892"/>
    </source>
</evidence>
<dbReference type="GO" id="GO:0042840">
    <property type="term" value="P:D-glucuronate catabolic process"/>
    <property type="evidence" value="ECO:0007669"/>
    <property type="project" value="TreeGrafter"/>
</dbReference>
<gene>
    <name evidence="7" type="ordered locus">BAbS19_II04000</name>
</gene>
<dbReference type="GO" id="GO:0019698">
    <property type="term" value="P:D-galacturonate catabolic process"/>
    <property type="evidence" value="ECO:0007669"/>
    <property type="project" value="TreeGrafter"/>
</dbReference>
<keyword evidence="6 7" id="KW-0413">Isomerase</keyword>
<evidence type="ECO:0000256" key="5">
    <source>
        <dbReference type="ARBA" id="ARBA00020555"/>
    </source>
</evidence>
<evidence type="ECO:0000313" key="8">
    <source>
        <dbReference type="Proteomes" id="UP000002565"/>
    </source>
</evidence>